<gene>
    <name evidence="1" type="ORF">RI060_26125</name>
</gene>
<dbReference type="Gene3D" id="1.10.101.10">
    <property type="entry name" value="PGBD-like superfamily/PGBD"/>
    <property type="match status" value="1"/>
</dbReference>
<evidence type="ECO:0000313" key="1">
    <source>
        <dbReference type="EMBL" id="WND20602.1"/>
    </source>
</evidence>
<accession>A0ABY9UID8</accession>
<organism evidence="1 2">
    <name type="scientific">Streptomyces violaceus</name>
    <name type="common">Streptomyces venezuelae</name>
    <dbReference type="NCBI Taxonomy" id="1936"/>
    <lineage>
        <taxon>Bacteria</taxon>
        <taxon>Bacillati</taxon>
        <taxon>Actinomycetota</taxon>
        <taxon>Actinomycetes</taxon>
        <taxon>Kitasatosporales</taxon>
        <taxon>Streptomycetaceae</taxon>
        <taxon>Streptomyces</taxon>
    </lineage>
</organism>
<name>A0ABY9UID8_STRVL</name>
<dbReference type="Proteomes" id="UP001249394">
    <property type="component" value="Chromosome"/>
</dbReference>
<reference evidence="1 2" key="1">
    <citation type="submission" date="2023-09" db="EMBL/GenBank/DDBJ databases">
        <title>The genome sequence of Streptomyces anthocyanicus.</title>
        <authorList>
            <person name="Mo P."/>
        </authorList>
    </citation>
    <scope>NUCLEOTIDE SEQUENCE [LARGE SCALE GENOMIC DNA]</scope>
    <source>
        <strain evidence="1 2">JCM 4387</strain>
    </source>
</reference>
<dbReference type="SUPFAM" id="SSF47090">
    <property type="entry name" value="PGBD-like"/>
    <property type="match status" value="1"/>
</dbReference>
<protein>
    <submittedName>
        <fullName evidence="1">Peptidoglycan-binding domain-containing protein</fullName>
    </submittedName>
</protein>
<dbReference type="EMBL" id="CP134213">
    <property type="protein sequence ID" value="WND20602.1"/>
    <property type="molecule type" value="Genomic_DNA"/>
</dbReference>
<evidence type="ECO:0000313" key="2">
    <source>
        <dbReference type="Proteomes" id="UP001249394"/>
    </source>
</evidence>
<dbReference type="InterPro" id="IPR036365">
    <property type="entry name" value="PGBD-like_sf"/>
</dbReference>
<sequence length="164" mass="17313">MPAHIGSENMRLSVWKRTFVSGVAAAGISVSTLVGASATAVAAPADTTPAVVTKISAQAVQNLGLSIRQAKGVQRRYQELGYAPGTIDGYLGTNSWKAIQRGLRDHNGYTDDIDGIVGPNTIKALQRGLKDHWGYTGPIDGIAGDGTRAAFARFGTWCADKYGY</sequence>
<dbReference type="InterPro" id="IPR036366">
    <property type="entry name" value="PGBDSf"/>
</dbReference>
<proteinExistence type="predicted"/>
<keyword evidence="2" id="KW-1185">Reference proteome</keyword>